<evidence type="ECO:0000313" key="2">
    <source>
        <dbReference type="EMBL" id="NML19069.1"/>
    </source>
</evidence>
<keyword evidence="3" id="KW-1185">Reference proteome</keyword>
<dbReference type="Proteomes" id="UP000574067">
    <property type="component" value="Unassembled WGS sequence"/>
</dbReference>
<evidence type="ECO:0000313" key="3">
    <source>
        <dbReference type="Proteomes" id="UP000574067"/>
    </source>
</evidence>
<organism evidence="2 3">
    <name type="scientific">Azohydromonas caseinilytica</name>
    <dbReference type="NCBI Taxonomy" id="2728836"/>
    <lineage>
        <taxon>Bacteria</taxon>
        <taxon>Pseudomonadati</taxon>
        <taxon>Pseudomonadota</taxon>
        <taxon>Betaproteobacteria</taxon>
        <taxon>Burkholderiales</taxon>
        <taxon>Sphaerotilaceae</taxon>
        <taxon>Azohydromonas</taxon>
    </lineage>
</organism>
<dbReference type="RefSeq" id="WP_169163961.1">
    <property type="nucleotide sequence ID" value="NZ_JABBFW010000053.1"/>
</dbReference>
<keyword evidence="1" id="KW-0472">Membrane</keyword>
<dbReference type="EMBL" id="JABBFW010000053">
    <property type="protein sequence ID" value="NML19069.1"/>
    <property type="molecule type" value="Genomic_DNA"/>
</dbReference>
<accession>A0A848FL58</accession>
<proteinExistence type="predicted"/>
<feature type="transmembrane region" description="Helical" evidence="1">
    <location>
        <begin position="152"/>
        <end position="169"/>
    </location>
</feature>
<sequence>MELEEYLEKYFLDASFLDAEKRNGIFSVKIEDNLGVEKLSSIKQMNTSLFADSTSSVDVEFELPYRDDGIKARVRLNFSRKKMYAKLYISAVMPNSREFVLGLRNGLLRLLESQKIWHWIAHPVPQVGGALFVAACILGYIAINFADKKENFYSLWIFLIALIWFYLFFMGDLRPYNVFKSRASDRSDKIWGWLIGGAATFLLFGTLLTLFRRPLLGF</sequence>
<name>A0A848FL58_9BURK</name>
<keyword evidence="1" id="KW-0812">Transmembrane</keyword>
<feature type="transmembrane region" description="Helical" evidence="1">
    <location>
        <begin position="127"/>
        <end position="146"/>
    </location>
</feature>
<feature type="transmembrane region" description="Helical" evidence="1">
    <location>
        <begin position="190"/>
        <end position="211"/>
    </location>
</feature>
<reference evidence="2 3" key="1">
    <citation type="submission" date="2020-04" db="EMBL/GenBank/DDBJ databases">
        <title>Azohydromonas sp. isolated from soil.</title>
        <authorList>
            <person name="Dahal R.H."/>
        </authorList>
    </citation>
    <scope>NUCLEOTIDE SEQUENCE [LARGE SCALE GENOMIC DNA]</scope>
    <source>
        <strain evidence="2 3">G-1-1-14</strain>
    </source>
</reference>
<dbReference type="AlphaFoldDB" id="A0A848FL58"/>
<comment type="caution">
    <text evidence="2">The sequence shown here is derived from an EMBL/GenBank/DDBJ whole genome shotgun (WGS) entry which is preliminary data.</text>
</comment>
<keyword evidence="1" id="KW-1133">Transmembrane helix</keyword>
<protein>
    <submittedName>
        <fullName evidence="2">Uncharacterized protein</fullName>
    </submittedName>
</protein>
<gene>
    <name evidence="2" type="ORF">HHL10_29290</name>
</gene>
<evidence type="ECO:0000256" key="1">
    <source>
        <dbReference type="SAM" id="Phobius"/>
    </source>
</evidence>